<feature type="region of interest" description="Disordered" evidence="3">
    <location>
        <begin position="1041"/>
        <end position="1088"/>
    </location>
</feature>
<dbReference type="InterPro" id="IPR020422">
    <property type="entry name" value="TYR_PHOSPHATASE_DUAL_dom"/>
</dbReference>
<dbReference type="GO" id="GO:0005634">
    <property type="term" value="C:nucleus"/>
    <property type="evidence" value="ECO:0007669"/>
    <property type="project" value="GOC"/>
</dbReference>
<reference evidence="6" key="1">
    <citation type="submission" date="2020-11" db="EMBL/GenBank/DDBJ databases">
        <authorList>
            <consortium name="DOE Joint Genome Institute"/>
            <person name="Ahrendt S."/>
            <person name="Riley R."/>
            <person name="Andreopoulos W."/>
            <person name="Labutti K."/>
            <person name="Pangilinan J."/>
            <person name="Ruiz-Duenas F.J."/>
            <person name="Barrasa J.M."/>
            <person name="Sanchez-Garcia M."/>
            <person name="Camarero S."/>
            <person name="Miyauchi S."/>
            <person name="Serrano A."/>
            <person name="Linde D."/>
            <person name="Babiker R."/>
            <person name="Drula E."/>
            <person name="Ayuso-Fernandez I."/>
            <person name="Pacheco R."/>
            <person name="Padilla G."/>
            <person name="Ferreira P."/>
            <person name="Barriuso J."/>
            <person name="Kellner H."/>
            <person name="Castanera R."/>
            <person name="Alfaro M."/>
            <person name="Ramirez L."/>
            <person name="Pisabarro A.G."/>
            <person name="Kuo A."/>
            <person name="Tritt A."/>
            <person name="Lipzen A."/>
            <person name="He G."/>
            <person name="Yan M."/>
            <person name="Ng V."/>
            <person name="Cullen D."/>
            <person name="Martin F."/>
            <person name="Rosso M.-N."/>
            <person name="Henrissat B."/>
            <person name="Hibbett D."/>
            <person name="Martinez A.T."/>
            <person name="Grigoriev I.V."/>
        </authorList>
    </citation>
    <scope>NUCLEOTIDE SEQUENCE</scope>
    <source>
        <strain evidence="6">CIRM-BRFM 674</strain>
    </source>
</reference>
<feature type="compositionally biased region" description="Low complexity" evidence="3">
    <location>
        <begin position="295"/>
        <end position="309"/>
    </location>
</feature>
<organism evidence="6 7">
    <name type="scientific">Pholiota conissans</name>
    <dbReference type="NCBI Taxonomy" id="109636"/>
    <lineage>
        <taxon>Eukaryota</taxon>
        <taxon>Fungi</taxon>
        <taxon>Dikarya</taxon>
        <taxon>Basidiomycota</taxon>
        <taxon>Agaricomycotina</taxon>
        <taxon>Agaricomycetes</taxon>
        <taxon>Agaricomycetidae</taxon>
        <taxon>Agaricales</taxon>
        <taxon>Agaricineae</taxon>
        <taxon>Strophariaceae</taxon>
        <taxon>Pholiota</taxon>
    </lineage>
</organism>
<feature type="compositionally biased region" description="Polar residues" evidence="3">
    <location>
        <begin position="508"/>
        <end position="517"/>
    </location>
</feature>
<feature type="compositionally biased region" description="Acidic residues" evidence="3">
    <location>
        <begin position="793"/>
        <end position="805"/>
    </location>
</feature>
<accession>A0A9P6CUC9</accession>
<dbReference type="InterPro" id="IPR016130">
    <property type="entry name" value="Tyr_Pase_AS"/>
</dbReference>
<comment type="caution">
    <text evidence="6">The sequence shown here is derived from an EMBL/GenBank/DDBJ whole genome shotgun (WGS) entry which is preliminary data.</text>
</comment>
<feature type="compositionally biased region" description="Basic and acidic residues" evidence="3">
    <location>
        <begin position="806"/>
        <end position="816"/>
    </location>
</feature>
<proteinExistence type="predicted"/>
<feature type="domain" description="Tyrosine specific protein phosphatases" evidence="5">
    <location>
        <begin position="1478"/>
        <end position="1554"/>
    </location>
</feature>
<dbReference type="GO" id="GO:0008138">
    <property type="term" value="F:protein tyrosine/serine/threonine phosphatase activity"/>
    <property type="evidence" value="ECO:0007669"/>
    <property type="project" value="InterPro"/>
</dbReference>
<feature type="compositionally biased region" description="Low complexity" evidence="3">
    <location>
        <begin position="347"/>
        <end position="357"/>
    </location>
</feature>
<feature type="compositionally biased region" description="Basic and acidic residues" evidence="3">
    <location>
        <begin position="626"/>
        <end position="642"/>
    </location>
</feature>
<gene>
    <name evidence="6" type="ORF">BDN70DRAFT_908748</name>
</gene>
<dbReference type="InterPro" id="IPR053239">
    <property type="entry name" value="Dual_spec_PTase"/>
</dbReference>
<feature type="region of interest" description="Disordered" evidence="3">
    <location>
        <begin position="879"/>
        <end position="948"/>
    </location>
</feature>
<evidence type="ECO:0000313" key="7">
    <source>
        <dbReference type="Proteomes" id="UP000807469"/>
    </source>
</evidence>
<dbReference type="GO" id="GO:0033260">
    <property type="term" value="P:nuclear DNA replication"/>
    <property type="evidence" value="ECO:0007669"/>
    <property type="project" value="InterPro"/>
</dbReference>
<evidence type="ECO:0008006" key="8">
    <source>
        <dbReference type="Google" id="ProtNLM"/>
    </source>
</evidence>
<feature type="region of interest" description="Disordered" evidence="3">
    <location>
        <begin position="500"/>
        <end position="522"/>
    </location>
</feature>
<sequence>MHHGLQHDQAALAALRVLHDAPVPVRALDPTTFAALHLQHTLAHPPDHVLFPFLHGLEGDNHAQNTFFASSNFAAASGSGGARATQHTPHQHHAHSKRITPRVPQYRGLVWVVCEEDLERAGDTVTLRVLRRRPLEEGGEGGPVPSSDSDEDELEDDSTSDAESYQDDLALDEDEQDMMMLVNQPDSLSLSASTSTSPASPASPPLHLLQTPLPPPHPDNITIASEDAYIHSPSSPSTLSDLGLGITLPEDMGLVAGGVSKKGFVAEGTDKDASSYEGTHMHPVARRSTATTEESLSIPSTSSSASSSSFAVDQAPPPISGSLGLSLAVDAQPSTSGDSQATTTVASEPQSSSSQPEYPKLKRSTDPNAPPLLCSTFRPKELIRRKRTVAADGTPGKKTATGKDGVKDEDWEFVPARVPDGISLRNFGIQVPIYATLSDIVIYSPYGATPAAIALARRFRAAIHAKRLERMRAAGHLPETNAMLYEDAVAAAGKINADLSHSKEGSASERNPSTSATEGDDEDGGFLHYNVFVLDATEDELRAAVPHLMMRSCGSGVPGGLLPAAGPIAAKKPNMPLLEGGAHTDGPDGHLLELGRIEREEMRKSEDMAMDVDIDGDGEGMDVDSEGPKGKLKEEKKEKEEDDLHLIPNTVDFALREREEMRDLTKASEIISLHPDPSPLPVGPISSSLLSGSSINGASTPSTGSSIGKPSVRRVKSDALSDATPAWDPRVGQVYLGNSGDVPLVPDVPSQFRHAATLGHAAEEAARWDWTTLTKHLCGVEGLKEEYEADFFDGPADADEDQEDAQDGRAQPHEDDPFNYSATNDPALGFGYDICVECHDLAPFPSTAHLRAAEEHLATLDVMWRERWERAWYAQQERKASRQEERESAALRPNGSALDTESSDEGEGGDRGRERRRMTRSAAPGPPPPAPPRPPPHANAVIHLPFPSSPSNTQATMVSLMPIVRFLEKWVRPIPVPLPPPKSGLVIDTSSRRSPTPPELKNLQMIGTVDPMKNAAGAAAASSNTGSRRWSSVTALMPTFPSFPGASAKEQSPPPPPAIPLPAHPPSRSRAMTSPSSQPHLAHPPTPVQARTRPLKILLYSSDGYTESSVPALCLLMAIKGLMLPEAYLELQVAKRRSFFVYQGDLGILRRVEGRLKEEREREREKERDRERERERVAAGAYLSSLSTATINANGKRTAPTPVPTRGSYWMGSSNSSGTTASFSSSATPTPRPIPNRESSSTFIGRPAAKSVSFAHAPQIMSPSPQSPPTSSQPQLQIAIPSPAPVVESQNITVSATANPTTTYGGQTHFEFGSLPAQNPPHRPAFSTSASVQHPLPPPIPQQQQQPSTAVVKGRPRASTSPWLPSLFGGDHQSWFNDPRFDGSFPSRVLPFLYLGNLNHASNVYMLHALGITHVVSVGECALVPPPHHINGATAASCHRPGPGAHFVPGKGPGGQGSLWIEEREGRIKVLDIKGVCDDGIDTLEPQLEPICDWIDKARQEGGQVLVHCRVGVSRSATVTIAYVMKHLDLPLVDAYLIVRSRRLSVLIQPNMRLLYNLCGWEIKLAKERANGDERKLKKELCRTLTWPYLSKEVHALNEKYLH</sequence>
<feature type="region of interest" description="Disordered" evidence="3">
    <location>
        <begin position="1321"/>
        <end position="1345"/>
    </location>
</feature>
<feature type="region of interest" description="Disordered" evidence="3">
    <location>
        <begin position="187"/>
        <end position="216"/>
    </location>
</feature>
<feature type="region of interest" description="Disordered" evidence="3">
    <location>
        <begin position="271"/>
        <end position="374"/>
    </location>
</feature>
<dbReference type="PANTHER" id="PTHR47550">
    <property type="entry name" value="DUAL SPECIFICITY PROTEIN PHOSPHATASE PPS1"/>
    <property type="match status" value="1"/>
</dbReference>
<evidence type="ECO:0000313" key="6">
    <source>
        <dbReference type="EMBL" id="KAF9473800.1"/>
    </source>
</evidence>
<feature type="compositionally biased region" description="Low complexity" evidence="3">
    <location>
        <begin position="1212"/>
        <end position="1229"/>
    </location>
</feature>
<dbReference type="SUPFAM" id="SSF52799">
    <property type="entry name" value="(Phosphotyrosine protein) phosphatases II"/>
    <property type="match status" value="1"/>
</dbReference>
<evidence type="ECO:0000259" key="4">
    <source>
        <dbReference type="PROSITE" id="PS50054"/>
    </source>
</evidence>
<dbReference type="OrthoDB" id="273181at2759"/>
<feature type="compositionally biased region" description="Basic residues" evidence="3">
    <location>
        <begin position="89"/>
        <end position="100"/>
    </location>
</feature>
<feature type="compositionally biased region" description="Low complexity" evidence="3">
    <location>
        <begin position="78"/>
        <end position="88"/>
    </location>
</feature>
<keyword evidence="1" id="KW-0378">Hydrolase</keyword>
<dbReference type="InterPro" id="IPR000387">
    <property type="entry name" value="Tyr_Pase_dom"/>
</dbReference>
<dbReference type="InterPro" id="IPR029021">
    <property type="entry name" value="Prot-tyrosine_phosphatase-like"/>
</dbReference>
<dbReference type="InterPro" id="IPR047949">
    <property type="entry name" value="PPS1_DSP"/>
</dbReference>
<dbReference type="CDD" id="cd14516">
    <property type="entry name" value="DSP_fungal_PPS1"/>
    <property type="match status" value="1"/>
</dbReference>
<evidence type="ECO:0000256" key="1">
    <source>
        <dbReference type="ARBA" id="ARBA00022801"/>
    </source>
</evidence>
<evidence type="ECO:0000256" key="3">
    <source>
        <dbReference type="SAM" id="MobiDB-lite"/>
    </source>
</evidence>
<feature type="compositionally biased region" description="Polar residues" evidence="3">
    <location>
        <begin position="332"/>
        <end position="346"/>
    </location>
</feature>
<dbReference type="Pfam" id="PF00782">
    <property type="entry name" value="DSPc"/>
    <property type="match status" value="1"/>
</dbReference>
<dbReference type="EMBL" id="MU155415">
    <property type="protein sequence ID" value="KAF9473800.1"/>
    <property type="molecule type" value="Genomic_DNA"/>
</dbReference>
<dbReference type="Gene3D" id="3.90.190.10">
    <property type="entry name" value="Protein tyrosine phosphatase superfamily"/>
    <property type="match status" value="1"/>
</dbReference>
<feature type="region of interest" description="Disordered" evidence="3">
    <location>
        <begin position="1157"/>
        <end position="1242"/>
    </location>
</feature>
<feature type="compositionally biased region" description="Polar residues" evidence="3">
    <location>
        <begin position="1184"/>
        <end position="1195"/>
    </location>
</feature>
<feature type="region of interest" description="Disordered" evidence="3">
    <location>
        <begin position="132"/>
        <end position="164"/>
    </location>
</feature>
<protein>
    <recommendedName>
        <fullName evidence="8">Protein-tyrosine-phosphatase</fullName>
    </recommendedName>
</protein>
<feature type="compositionally biased region" description="Basic and acidic residues" evidence="3">
    <location>
        <begin position="1157"/>
        <end position="1177"/>
    </location>
</feature>
<name>A0A9P6CUC9_9AGAR</name>
<feature type="compositionally biased region" description="Basic and acidic residues" evidence="3">
    <location>
        <begin position="879"/>
        <end position="889"/>
    </location>
</feature>
<dbReference type="Proteomes" id="UP000807469">
    <property type="component" value="Unassembled WGS sequence"/>
</dbReference>
<feature type="region of interest" description="Disordered" evidence="3">
    <location>
        <begin position="793"/>
        <end position="822"/>
    </location>
</feature>
<dbReference type="PROSITE" id="PS50056">
    <property type="entry name" value="TYR_PHOSPHATASE_2"/>
    <property type="match status" value="1"/>
</dbReference>
<feature type="region of interest" description="Disordered" evidence="3">
    <location>
        <begin position="78"/>
        <end position="100"/>
    </location>
</feature>
<evidence type="ECO:0000259" key="5">
    <source>
        <dbReference type="PROSITE" id="PS50056"/>
    </source>
</evidence>
<keyword evidence="2" id="KW-0904">Protein phosphatase</keyword>
<dbReference type="PROSITE" id="PS50054">
    <property type="entry name" value="TYR_PHOSPHATASE_DUAL"/>
    <property type="match status" value="1"/>
</dbReference>
<feature type="compositionally biased region" description="Polar residues" evidence="3">
    <location>
        <begin position="1070"/>
        <end position="1079"/>
    </location>
</feature>
<feature type="compositionally biased region" description="Low complexity" evidence="3">
    <location>
        <begin position="187"/>
        <end position="211"/>
    </location>
</feature>
<feature type="region of interest" description="Disordered" evidence="3">
    <location>
        <begin position="613"/>
        <end position="642"/>
    </location>
</feature>
<dbReference type="PANTHER" id="PTHR47550:SF1">
    <property type="entry name" value="DUAL SPECIFICITY PROTEIN PHOSPHATASE PPS1"/>
    <property type="match status" value="1"/>
</dbReference>
<feature type="compositionally biased region" description="Acidic residues" evidence="3">
    <location>
        <begin position="613"/>
        <end position="625"/>
    </location>
</feature>
<dbReference type="SMART" id="SM00195">
    <property type="entry name" value="DSPc"/>
    <property type="match status" value="1"/>
</dbReference>
<evidence type="ECO:0000256" key="2">
    <source>
        <dbReference type="ARBA" id="ARBA00022912"/>
    </source>
</evidence>
<feature type="compositionally biased region" description="Pro residues" evidence="3">
    <location>
        <begin position="924"/>
        <end position="937"/>
    </location>
</feature>
<keyword evidence="7" id="KW-1185">Reference proteome</keyword>
<feature type="domain" description="Tyrosine-protein phosphatase" evidence="4">
    <location>
        <begin position="1385"/>
        <end position="1567"/>
    </location>
</feature>
<dbReference type="InterPro" id="IPR000340">
    <property type="entry name" value="Dual-sp_phosphatase_cat-dom"/>
</dbReference>
<feature type="compositionally biased region" description="Polar residues" evidence="3">
    <location>
        <begin position="696"/>
        <end position="708"/>
    </location>
</feature>
<dbReference type="PROSITE" id="PS00383">
    <property type="entry name" value="TYR_PHOSPHATASE_1"/>
    <property type="match status" value="1"/>
</dbReference>
<feature type="compositionally biased region" description="Pro residues" evidence="3">
    <location>
        <begin position="1052"/>
        <end position="1065"/>
    </location>
</feature>
<feature type="compositionally biased region" description="Acidic residues" evidence="3">
    <location>
        <begin position="148"/>
        <end position="164"/>
    </location>
</feature>
<feature type="region of interest" description="Disordered" evidence="3">
    <location>
        <begin position="693"/>
        <end position="726"/>
    </location>
</feature>